<comment type="caution">
    <text evidence="2">The sequence shown here is derived from an EMBL/GenBank/DDBJ whole genome shotgun (WGS) entry which is preliminary data.</text>
</comment>
<evidence type="ECO:0000256" key="1">
    <source>
        <dbReference type="SAM" id="MobiDB-lite"/>
    </source>
</evidence>
<organism evidence="2 3">
    <name type="scientific">Phytophthora cactorum</name>
    <dbReference type="NCBI Taxonomy" id="29920"/>
    <lineage>
        <taxon>Eukaryota</taxon>
        <taxon>Sar</taxon>
        <taxon>Stramenopiles</taxon>
        <taxon>Oomycota</taxon>
        <taxon>Peronosporomycetes</taxon>
        <taxon>Peronosporales</taxon>
        <taxon>Peronosporaceae</taxon>
        <taxon>Phytophthora</taxon>
    </lineage>
</organism>
<dbReference type="AlphaFoldDB" id="A0A8T1KAS4"/>
<accession>A0A8T1KAS4</accession>
<dbReference type="VEuPathDB" id="FungiDB:PC110_g13709"/>
<feature type="region of interest" description="Disordered" evidence="1">
    <location>
        <begin position="93"/>
        <end position="172"/>
    </location>
</feature>
<feature type="compositionally biased region" description="Basic and acidic residues" evidence="1">
    <location>
        <begin position="108"/>
        <end position="117"/>
    </location>
</feature>
<evidence type="ECO:0000313" key="2">
    <source>
        <dbReference type="EMBL" id="KAG3211218.1"/>
    </source>
</evidence>
<feature type="compositionally biased region" description="Low complexity" evidence="1">
    <location>
        <begin position="126"/>
        <end position="136"/>
    </location>
</feature>
<dbReference type="VEuPathDB" id="FungiDB:PC110_g13708"/>
<name>A0A8T1KAS4_9STRA</name>
<proteinExistence type="predicted"/>
<gene>
    <name evidence="2" type="ORF">PC129_g17800</name>
</gene>
<dbReference type="Proteomes" id="UP000760860">
    <property type="component" value="Unassembled WGS sequence"/>
</dbReference>
<reference evidence="2" key="1">
    <citation type="submission" date="2018-05" db="EMBL/GenBank/DDBJ databases">
        <title>Effector identification in a new, highly contiguous assembly of the strawberry crown rot pathogen Phytophthora cactorum.</title>
        <authorList>
            <person name="Armitage A.D."/>
            <person name="Nellist C.F."/>
            <person name="Bates H."/>
            <person name="Vickerstaff R.J."/>
            <person name="Harrison R.J."/>
        </authorList>
    </citation>
    <scope>NUCLEOTIDE SEQUENCE</scope>
    <source>
        <strain evidence="2">P421</strain>
    </source>
</reference>
<feature type="compositionally biased region" description="Basic and acidic residues" evidence="1">
    <location>
        <begin position="153"/>
        <end position="172"/>
    </location>
</feature>
<feature type="compositionally biased region" description="Polar residues" evidence="1">
    <location>
        <begin position="94"/>
        <end position="105"/>
    </location>
</feature>
<protein>
    <submittedName>
        <fullName evidence="2">Uncharacterized protein</fullName>
    </submittedName>
</protein>
<dbReference type="EMBL" id="RCMV01000984">
    <property type="protein sequence ID" value="KAG3211218.1"/>
    <property type="molecule type" value="Genomic_DNA"/>
</dbReference>
<sequence>MLVVEMKRKVGAMMNVRVPDVTQLFPRELRVNLAEVGVETRIVSYFMKFNRLVEDNGRFGMLDRGPAVGEEGRQRIKRRCKLLFANVAPGILKGNSTTAVPSQNGDEAECKSEKQGDVDSETEGRTALTQATTTTLKCSRRLPKSTEPPTPDQKADAVKTLREKRDRQTERVKRITADDEPAFRTAVINGLLDVPFCPNTGSDANIIGLLAPTNIECLVLDTPVQELLLGTEALQWIGVNLDGIFEQLLQQNLEDAGAEADDVPSNQV</sequence>
<evidence type="ECO:0000313" key="3">
    <source>
        <dbReference type="Proteomes" id="UP000760860"/>
    </source>
</evidence>